<proteinExistence type="predicted"/>
<dbReference type="VEuPathDB" id="FungiDB:EYZ11_012842"/>
<keyword evidence="2" id="KW-1185">Reference proteome</keyword>
<protein>
    <submittedName>
        <fullName evidence="1">Uncharacterized protein</fullName>
    </submittedName>
</protein>
<sequence length="27" mass="3034">MVILIQSWRGIAAILTTTELGSPMRFK</sequence>
<evidence type="ECO:0000313" key="2">
    <source>
        <dbReference type="Proteomes" id="UP000308092"/>
    </source>
</evidence>
<dbReference type="AlphaFoldDB" id="A0A4V3UML1"/>
<evidence type="ECO:0000313" key="1">
    <source>
        <dbReference type="EMBL" id="THC87714.1"/>
    </source>
</evidence>
<dbReference type="Proteomes" id="UP000308092">
    <property type="component" value="Unassembled WGS sequence"/>
</dbReference>
<accession>A0A4V3UML1</accession>
<gene>
    <name evidence="1" type="ORF">EYZ11_012842</name>
</gene>
<dbReference type="EMBL" id="SOSA01001074">
    <property type="protein sequence ID" value="THC87714.1"/>
    <property type="molecule type" value="Genomic_DNA"/>
</dbReference>
<comment type="caution">
    <text evidence="1">The sequence shown here is derived from an EMBL/GenBank/DDBJ whole genome shotgun (WGS) entry which is preliminary data.</text>
</comment>
<reference evidence="1 2" key="1">
    <citation type="submission" date="2019-03" db="EMBL/GenBank/DDBJ databases">
        <title>The genome sequence of a newly discovered highly antifungal drug resistant Aspergillus species, Aspergillus tanneri NIH 1004.</title>
        <authorList>
            <person name="Mounaud S."/>
            <person name="Singh I."/>
            <person name="Joardar V."/>
            <person name="Pakala S."/>
            <person name="Pakala S."/>
            <person name="Venepally P."/>
            <person name="Hoover J."/>
            <person name="Nierman W."/>
            <person name="Chung J."/>
            <person name="Losada L."/>
        </authorList>
    </citation>
    <scope>NUCLEOTIDE SEQUENCE [LARGE SCALE GENOMIC DNA]</scope>
    <source>
        <strain evidence="1 2">NIH1004</strain>
    </source>
</reference>
<organism evidence="1 2">
    <name type="scientific">Aspergillus tanneri</name>
    <dbReference type="NCBI Taxonomy" id="1220188"/>
    <lineage>
        <taxon>Eukaryota</taxon>
        <taxon>Fungi</taxon>
        <taxon>Dikarya</taxon>
        <taxon>Ascomycota</taxon>
        <taxon>Pezizomycotina</taxon>
        <taxon>Eurotiomycetes</taxon>
        <taxon>Eurotiomycetidae</taxon>
        <taxon>Eurotiales</taxon>
        <taxon>Aspergillaceae</taxon>
        <taxon>Aspergillus</taxon>
        <taxon>Aspergillus subgen. Circumdati</taxon>
    </lineage>
</organism>
<name>A0A4V3UML1_9EURO</name>